<dbReference type="GO" id="GO:1902201">
    <property type="term" value="P:negative regulation of bacterial-type flagellum-dependent cell motility"/>
    <property type="evidence" value="ECO:0007669"/>
    <property type="project" value="TreeGrafter"/>
</dbReference>
<keyword evidence="5" id="KW-1133">Transmembrane helix</keyword>
<dbReference type="SMART" id="SM00028">
    <property type="entry name" value="TPR"/>
    <property type="match status" value="7"/>
</dbReference>
<dbReference type="GO" id="GO:0043709">
    <property type="term" value="P:cell adhesion involved in single-species biofilm formation"/>
    <property type="evidence" value="ECO:0007669"/>
    <property type="project" value="TreeGrafter"/>
</dbReference>
<dbReference type="InterPro" id="IPR019734">
    <property type="entry name" value="TPR_rpt"/>
</dbReference>
<dbReference type="NCBIfam" id="TIGR00254">
    <property type="entry name" value="GGDEF"/>
    <property type="match status" value="1"/>
</dbReference>
<dbReference type="SMART" id="SM00267">
    <property type="entry name" value="GGDEF"/>
    <property type="match status" value="1"/>
</dbReference>
<dbReference type="InterPro" id="IPR011990">
    <property type="entry name" value="TPR-like_helical_dom_sf"/>
</dbReference>
<dbReference type="InterPro" id="IPR050469">
    <property type="entry name" value="Diguanylate_Cyclase"/>
</dbReference>
<proteinExistence type="predicted"/>
<dbReference type="AlphaFoldDB" id="A0A2M8HB20"/>
<dbReference type="InterPro" id="IPR000160">
    <property type="entry name" value="GGDEF_dom"/>
</dbReference>
<name>A0A2M8HB20_9GAMM</name>
<evidence type="ECO:0000313" key="8">
    <source>
        <dbReference type="EMBL" id="PJC93768.1"/>
    </source>
</evidence>
<dbReference type="GO" id="GO:0005886">
    <property type="term" value="C:plasma membrane"/>
    <property type="evidence" value="ECO:0007669"/>
    <property type="project" value="TreeGrafter"/>
</dbReference>
<keyword evidence="9" id="KW-1185">Reference proteome</keyword>
<dbReference type="Pfam" id="PF13424">
    <property type="entry name" value="TPR_12"/>
    <property type="match status" value="1"/>
</dbReference>
<dbReference type="SUPFAM" id="SSF55073">
    <property type="entry name" value="Nucleotide cyclase"/>
    <property type="match status" value="1"/>
</dbReference>
<dbReference type="FunFam" id="3.30.70.270:FF:000001">
    <property type="entry name" value="Diguanylate cyclase domain protein"/>
    <property type="match status" value="1"/>
</dbReference>
<feature type="coiled-coil region" evidence="4">
    <location>
        <begin position="367"/>
        <end position="429"/>
    </location>
</feature>
<dbReference type="GO" id="GO:0052621">
    <property type="term" value="F:diguanylate cyclase activity"/>
    <property type="evidence" value="ECO:0007669"/>
    <property type="project" value="UniProtKB-EC"/>
</dbReference>
<comment type="catalytic activity">
    <reaction evidence="3">
        <text>2 GTP = 3',3'-c-di-GMP + 2 diphosphate</text>
        <dbReference type="Rhea" id="RHEA:24898"/>
        <dbReference type="ChEBI" id="CHEBI:33019"/>
        <dbReference type="ChEBI" id="CHEBI:37565"/>
        <dbReference type="ChEBI" id="CHEBI:58805"/>
        <dbReference type="EC" id="2.7.7.65"/>
    </reaction>
</comment>
<dbReference type="Pfam" id="PF00990">
    <property type="entry name" value="GGDEF"/>
    <property type="match status" value="1"/>
</dbReference>
<feature type="transmembrane region" description="Helical" evidence="5">
    <location>
        <begin position="431"/>
        <end position="450"/>
    </location>
</feature>
<evidence type="ECO:0000256" key="5">
    <source>
        <dbReference type="SAM" id="Phobius"/>
    </source>
</evidence>
<feature type="domain" description="GGDEF" evidence="7">
    <location>
        <begin position="492"/>
        <end position="624"/>
    </location>
</feature>
<feature type="signal peptide" evidence="6">
    <location>
        <begin position="1"/>
        <end position="20"/>
    </location>
</feature>
<evidence type="ECO:0000256" key="2">
    <source>
        <dbReference type="ARBA" id="ARBA00012528"/>
    </source>
</evidence>
<keyword evidence="4" id="KW-0175">Coiled coil</keyword>
<evidence type="ECO:0000256" key="1">
    <source>
        <dbReference type="ARBA" id="ARBA00001946"/>
    </source>
</evidence>
<gene>
    <name evidence="8" type="ORF">CUC44_07335</name>
</gene>
<dbReference type="PANTHER" id="PTHR45138">
    <property type="entry name" value="REGULATORY COMPONENTS OF SENSORY TRANSDUCTION SYSTEM"/>
    <property type="match status" value="1"/>
</dbReference>
<feature type="chain" id="PRO_5014611264" description="diguanylate cyclase" evidence="6">
    <location>
        <begin position="21"/>
        <end position="624"/>
    </location>
</feature>
<dbReference type="OrthoDB" id="6191081at2"/>
<dbReference type="EMBL" id="PGCP01000010">
    <property type="protein sequence ID" value="PJC93768.1"/>
    <property type="molecule type" value="Genomic_DNA"/>
</dbReference>
<evidence type="ECO:0000313" key="9">
    <source>
        <dbReference type="Proteomes" id="UP000232060"/>
    </source>
</evidence>
<evidence type="ECO:0000256" key="3">
    <source>
        <dbReference type="ARBA" id="ARBA00034247"/>
    </source>
</evidence>
<dbReference type="PROSITE" id="PS50887">
    <property type="entry name" value="GGDEF"/>
    <property type="match status" value="1"/>
</dbReference>
<dbReference type="Proteomes" id="UP000232060">
    <property type="component" value="Unassembled WGS sequence"/>
</dbReference>
<evidence type="ECO:0000256" key="4">
    <source>
        <dbReference type="SAM" id="Coils"/>
    </source>
</evidence>
<comment type="cofactor">
    <cofactor evidence="1">
        <name>Mg(2+)</name>
        <dbReference type="ChEBI" id="CHEBI:18420"/>
    </cofactor>
</comment>
<protein>
    <recommendedName>
        <fullName evidence="2">diguanylate cyclase</fullName>
        <ecNumber evidence="2">2.7.7.65</ecNumber>
    </recommendedName>
</protein>
<dbReference type="RefSeq" id="WP_100859322.1">
    <property type="nucleotide sequence ID" value="NZ_PGCP01000010.1"/>
</dbReference>
<dbReference type="EC" id="2.7.7.65" evidence="2"/>
<evidence type="ECO:0000259" key="7">
    <source>
        <dbReference type="PROSITE" id="PS50887"/>
    </source>
</evidence>
<dbReference type="InterPro" id="IPR029787">
    <property type="entry name" value="Nucleotide_cyclase"/>
</dbReference>
<dbReference type="SUPFAM" id="SSF48452">
    <property type="entry name" value="TPR-like"/>
    <property type="match status" value="2"/>
</dbReference>
<comment type="caution">
    <text evidence="8">The sequence shown here is derived from an EMBL/GenBank/DDBJ whole genome shotgun (WGS) entry which is preliminary data.</text>
</comment>
<dbReference type="Gene3D" id="3.30.70.270">
    <property type="match status" value="1"/>
</dbReference>
<dbReference type="PANTHER" id="PTHR45138:SF9">
    <property type="entry name" value="DIGUANYLATE CYCLASE DGCM-RELATED"/>
    <property type="match status" value="1"/>
</dbReference>
<reference evidence="8 9" key="1">
    <citation type="submission" date="2017-11" db="EMBL/GenBank/DDBJ databases">
        <title>Draft genome sequence of environmental isolate Aeromonas lusitania sp. nov. MDC 2473.</title>
        <authorList>
            <person name="Colston S.M."/>
            <person name="Navarro A."/>
            <person name="Martinez-Murcia A.J."/>
            <person name="Graf J."/>
        </authorList>
    </citation>
    <scope>NUCLEOTIDE SEQUENCE [LARGE SCALE GENOMIC DNA]</scope>
    <source>
        <strain evidence="8 9">MDC 2473</strain>
    </source>
</reference>
<evidence type="ECO:0000256" key="6">
    <source>
        <dbReference type="SAM" id="SignalP"/>
    </source>
</evidence>
<accession>A0A2M8HB20</accession>
<dbReference type="CDD" id="cd01949">
    <property type="entry name" value="GGDEF"/>
    <property type="match status" value="1"/>
</dbReference>
<dbReference type="Pfam" id="PF13176">
    <property type="entry name" value="TPR_7"/>
    <property type="match status" value="1"/>
</dbReference>
<dbReference type="Gene3D" id="1.25.40.10">
    <property type="entry name" value="Tetratricopeptide repeat domain"/>
    <property type="match status" value="2"/>
</dbReference>
<dbReference type="InterPro" id="IPR043128">
    <property type="entry name" value="Rev_trsase/Diguanyl_cyclase"/>
</dbReference>
<organism evidence="8 9">
    <name type="scientific">Aeromonas lusitana</name>
    <dbReference type="NCBI Taxonomy" id="931529"/>
    <lineage>
        <taxon>Bacteria</taxon>
        <taxon>Pseudomonadati</taxon>
        <taxon>Pseudomonadota</taxon>
        <taxon>Gammaproteobacteria</taxon>
        <taxon>Aeromonadales</taxon>
        <taxon>Aeromonadaceae</taxon>
        <taxon>Aeromonas</taxon>
    </lineage>
</organism>
<keyword evidence="6" id="KW-0732">Signal</keyword>
<keyword evidence="5" id="KW-0472">Membrane</keyword>
<keyword evidence="5" id="KW-0812">Transmembrane</keyword>
<sequence>MKILKRWSLLLWLGMAQVWAAQAPLTEPELSLELQQLEDETPPLREFRERVAALAAHGEDYSVEAQGRIARLQCWARPSERDDDYQETVRLADEALAKARARKDRITESGMLACRAFHQQLLGNMDAARQDYDDALTLARRLGDSRQRADILSLRGEMYSYQGEMAEGLMELMDAHQRYEDLGLESKGREVLAKIANAYRRMGLYERAEGYFQELEYDYRKLGDKEHLVDIHSQQGLLYTEMGEYDRALPLMAEAEIYYLTQQQEGMLAWSRVEMATVLLNQGKTEQAMAKLEQASSLLHRGKGTDSVTRGHWYIVMATTLDAMGKSAEALRYLDQAEPIFAKEQNLRFLAWVHEVRARVLERQGRIKEALGNLKQYVKTKQALEQMLREQRSLQMRFEFDLARKELENQTLRSQQQLQAEKLKQLQERRYWQYLVVTLLILVMGILVIHQRGRTRKMHRLAMTDELTGIHNRRQIQAKGRKWFNEAREGGKPLCVLLLDIDHFKKVNDTLGHHVGDLVLTAVAQCIEDQLRSLDRVGRNGGEEFLVLLPDTRLDEAAEVAERIRQQVSLLNIEGVPEEHPIRISIGCAEYRPEDDNLGELVRRADEAMYQAKLAGRNRVVKAA</sequence>